<dbReference type="Proteomes" id="UP000188543">
    <property type="component" value="Unassembled WGS sequence"/>
</dbReference>
<comment type="caution">
    <text evidence="3">The sequence shown here is derived from an EMBL/GenBank/DDBJ whole genome shotgun (WGS) entry which is preliminary data.</text>
</comment>
<evidence type="ECO:0000313" key="3">
    <source>
        <dbReference type="EMBL" id="ONU85042.1"/>
    </source>
</evidence>
<dbReference type="RefSeq" id="WP_048986644.1">
    <property type="nucleotide sequence ID" value="NZ_CADETK010000010.1"/>
</dbReference>
<dbReference type="Gene3D" id="1.10.10.10">
    <property type="entry name" value="Winged helix-like DNA-binding domain superfamily/Winged helix DNA-binding domain"/>
    <property type="match status" value="1"/>
</dbReference>
<dbReference type="Pfam" id="PF04492">
    <property type="entry name" value="Phage_rep_O"/>
    <property type="match status" value="1"/>
</dbReference>
<protein>
    <recommendedName>
        <fullName evidence="2">Bacteriophage lambda Replication protein O N-terminal domain-containing protein</fullName>
    </recommendedName>
</protein>
<evidence type="ECO:0000313" key="4">
    <source>
        <dbReference type="Proteomes" id="UP000188543"/>
    </source>
</evidence>
<sequence>MDNASPQLENGFTRLANDLLDALLSAGLTARQWAVVMAVARKTYGWNKTRDDIGLSQLRLMTGIDKSHLSRTIRELEGMRILTREAGTHSHTLGINKRHKDWELPNQQPQLPKQPQLPIQQPLLIQPQLPNEQPGVAESATKGLPNQQPGGCRKSNHKIVFKEKKDNSKRQCASALTGELVERFATFYAAYPKKRNRADAEKAFAKLNPDDSLLAVLLKAVEVAKRSRDDWRRDNGKFIPYPGTWLNGRMWEDEPDQVEYTAAELDVMDAYNELMPADWARAITAPFSAQRAAAIRDFIGFAPNKPDMPRRYFGHCAANLKADDRCGFDWLIKRETYLRVREGVVKHKDAA</sequence>
<dbReference type="GO" id="GO:0006260">
    <property type="term" value="P:DNA replication"/>
    <property type="evidence" value="ECO:0007669"/>
    <property type="project" value="InterPro"/>
</dbReference>
<name>A0A1V2W3R7_9BURK</name>
<organism evidence="3 4">
    <name type="scientific">Burkholderia cenocepacia</name>
    <dbReference type="NCBI Taxonomy" id="95486"/>
    <lineage>
        <taxon>Bacteria</taxon>
        <taxon>Pseudomonadati</taxon>
        <taxon>Pseudomonadota</taxon>
        <taxon>Betaproteobacteria</taxon>
        <taxon>Burkholderiales</taxon>
        <taxon>Burkholderiaceae</taxon>
        <taxon>Burkholderia</taxon>
        <taxon>Burkholderia cepacia complex</taxon>
    </lineage>
</organism>
<dbReference type="SUPFAM" id="SSF46785">
    <property type="entry name" value="Winged helix' DNA-binding domain"/>
    <property type="match status" value="1"/>
</dbReference>
<dbReference type="AlphaFoldDB" id="A0A1V2W3R7"/>
<feature type="domain" description="Bacteriophage lambda Replication protein O N-terminal" evidence="2">
    <location>
        <begin position="7"/>
        <end position="102"/>
    </location>
</feature>
<reference evidence="3 4" key="1">
    <citation type="submission" date="2016-08" db="EMBL/GenBank/DDBJ databases">
        <authorList>
            <person name="Seilhamer J.J."/>
        </authorList>
    </citation>
    <scope>NUCLEOTIDE SEQUENCE [LARGE SCALE GENOMIC DNA]</scope>
    <source>
        <strain evidence="3 4">VC14762</strain>
    </source>
</reference>
<evidence type="ECO:0000256" key="1">
    <source>
        <dbReference type="SAM" id="MobiDB-lite"/>
    </source>
</evidence>
<proteinExistence type="predicted"/>
<dbReference type="InterPro" id="IPR036388">
    <property type="entry name" value="WH-like_DNA-bd_sf"/>
</dbReference>
<dbReference type="InterPro" id="IPR006497">
    <property type="entry name" value="Phage_lambda_VrpO_N"/>
</dbReference>
<feature type="region of interest" description="Disordered" evidence="1">
    <location>
        <begin position="130"/>
        <end position="154"/>
    </location>
</feature>
<gene>
    <name evidence="3" type="ORF">A8E72_16735</name>
</gene>
<evidence type="ECO:0000259" key="2">
    <source>
        <dbReference type="Pfam" id="PF04492"/>
    </source>
</evidence>
<dbReference type="OrthoDB" id="5526813at2"/>
<accession>A0A1V2W3R7</accession>
<dbReference type="InterPro" id="IPR036390">
    <property type="entry name" value="WH_DNA-bd_sf"/>
</dbReference>
<dbReference type="NCBIfam" id="TIGR01610">
    <property type="entry name" value="phage_O_Nterm"/>
    <property type="match status" value="1"/>
</dbReference>
<dbReference type="EMBL" id="MUTJ01000053">
    <property type="protein sequence ID" value="ONU85042.1"/>
    <property type="molecule type" value="Genomic_DNA"/>
</dbReference>